<dbReference type="STRING" id="118168.MC7420_408"/>
<dbReference type="HOGENOM" id="CLU_2272575_0_0_3"/>
<proteinExistence type="predicted"/>
<dbReference type="AlphaFoldDB" id="B4VLF6"/>
<name>B4VLF6_9CYAN</name>
<dbReference type="EMBL" id="DS989844">
    <property type="protein sequence ID" value="EDX77271.1"/>
    <property type="molecule type" value="Genomic_DNA"/>
</dbReference>
<keyword evidence="2" id="KW-1185">Reference proteome</keyword>
<organism evidence="1 2">
    <name type="scientific">Coleofasciculus chthonoplastes PCC 7420</name>
    <dbReference type="NCBI Taxonomy" id="118168"/>
    <lineage>
        <taxon>Bacteria</taxon>
        <taxon>Bacillati</taxon>
        <taxon>Cyanobacteriota</taxon>
        <taxon>Cyanophyceae</taxon>
        <taxon>Coleofasciculales</taxon>
        <taxon>Coleofasciculaceae</taxon>
        <taxon>Coleofasciculus</taxon>
    </lineage>
</organism>
<dbReference type="Proteomes" id="UP000003835">
    <property type="component" value="Unassembled WGS sequence"/>
</dbReference>
<evidence type="ECO:0000313" key="1">
    <source>
        <dbReference type="EMBL" id="EDX77271.1"/>
    </source>
</evidence>
<reference evidence="1 2" key="1">
    <citation type="submission" date="2008-07" db="EMBL/GenBank/DDBJ databases">
        <authorList>
            <person name="Tandeau de Marsac N."/>
            <person name="Ferriera S."/>
            <person name="Johnson J."/>
            <person name="Kravitz S."/>
            <person name="Beeson K."/>
            <person name="Sutton G."/>
            <person name="Rogers Y.-H."/>
            <person name="Friedman R."/>
            <person name="Frazier M."/>
            <person name="Venter J.C."/>
        </authorList>
    </citation>
    <scope>NUCLEOTIDE SEQUENCE [LARGE SCALE GENOMIC DNA]</scope>
    <source>
        <strain evidence="1 2">PCC 7420</strain>
    </source>
</reference>
<sequence length="102" mass="11822">MDNVYKRHSYKANFDQAERYHTHWDEYLIIPIWERKTGRWTVTWLESEQLLEPTIIDPFGGFDFPTAQAAISAAKSLIDHCSDVAARNALEDRLIEILEGKG</sequence>
<protein>
    <submittedName>
        <fullName evidence="1">Uncharacterized protein</fullName>
    </submittedName>
</protein>
<accession>B4VLF6</accession>
<evidence type="ECO:0000313" key="2">
    <source>
        <dbReference type="Proteomes" id="UP000003835"/>
    </source>
</evidence>
<dbReference type="RefSeq" id="WP_006099384.1">
    <property type="nucleotide sequence ID" value="NZ_DS989844.1"/>
</dbReference>
<gene>
    <name evidence="1" type="ORF">MC7420_408</name>
</gene>